<dbReference type="Proteomes" id="UP000479000">
    <property type="component" value="Unassembled WGS sequence"/>
</dbReference>
<evidence type="ECO:0000313" key="2">
    <source>
        <dbReference type="Proteomes" id="UP000479000"/>
    </source>
</evidence>
<name>A0A6H5G1B1_9HEMI</name>
<evidence type="ECO:0000313" key="1">
    <source>
        <dbReference type="EMBL" id="CAA9996282.1"/>
    </source>
</evidence>
<sequence length="75" mass="8705">MSLIGNAFGGQSRLIPKVRTRSHALLPVRDKENHALLPVQYQKPRSVTSSWDSSGMLMEISWIKLVFICRRRRHF</sequence>
<dbReference type="AlphaFoldDB" id="A0A6H5G1B1"/>
<organism evidence="1 2">
    <name type="scientific">Nesidiocoris tenuis</name>
    <dbReference type="NCBI Taxonomy" id="355587"/>
    <lineage>
        <taxon>Eukaryota</taxon>
        <taxon>Metazoa</taxon>
        <taxon>Ecdysozoa</taxon>
        <taxon>Arthropoda</taxon>
        <taxon>Hexapoda</taxon>
        <taxon>Insecta</taxon>
        <taxon>Pterygota</taxon>
        <taxon>Neoptera</taxon>
        <taxon>Paraneoptera</taxon>
        <taxon>Hemiptera</taxon>
        <taxon>Heteroptera</taxon>
        <taxon>Panheteroptera</taxon>
        <taxon>Cimicomorpha</taxon>
        <taxon>Miridae</taxon>
        <taxon>Dicyphina</taxon>
        <taxon>Nesidiocoris</taxon>
    </lineage>
</organism>
<protein>
    <submittedName>
        <fullName evidence="1">Uncharacterized protein</fullName>
    </submittedName>
</protein>
<dbReference type="EMBL" id="CADCXU010004518">
    <property type="protein sequence ID" value="CAA9996282.1"/>
    <property type="molecule type" value="Genomic_DNA"/>
</dbReference>
<gene>
    <name evidence="1" type="ORF">NTEN_LOCUS2841</name>
</gene>
<keyword evidence="2" id="KW-1185">Reference proteome</keyword>
<proteinExistence type="predicted"/>
<accession>A0A6H5G1B1</accession>
<reference evidence="1 2" key="1">
    <citation type="submission" date="2020-02" db="EMBL/GenBank/DDBJ databases">
        <authorList>
            <person name="Ferguson B K."/>
        </authorList>
    </citation>
    <scope>NUCLEOTIDE SEQUENCE [LARGE SCALE GENOMIC DNA]</scope>
</reference>